<gene>
    <name evidence="5" type="ORF">HCJ96_06415</name>
</gene>
<keyword evidence="2" id="KW-0808">Transferase</keyword>
<reference evidence="5 6" key="1">
    <citation type="submission" date="2020-03" db="EMBL/GenBank/DDBJ databases">
        <title>Alteromonas ponticola sp. nov., isolated from seawater.</title>
        <authorList>
            <person name="Yoon J.-H."/>
            <person name="Kim Y.-O."/>
        </authorList>
    </citation>
    <scope>NUCLEOTIDE SEQUENCE [LARGE SCALE GENOMIC DNA]</scope>
    <source>
        <strain evidence="5 6">MYP5</strain>
    </source>
</reference>
<dbReference type="Pfam" id="PF04577">
    <property type="entry name" value="Glyco_transf_61"/>
    <property type="match status" value="1"/>
</dbReference>
<keyword evidence="3" id="KW-0325">Glycoprotein</keyword>
<evidence type="ECO:0000313" key="6">
    <source>
        <dbReference type="Proteomes" id="UP000709336"/>
    </source>
</evidence>
<keyword evidence="6" id="KW-1185">Reference proteome</keyword>
<accession>A0ABX1QZH9</accession>
<evidence type="ECO:0000313" key="5">
    <source>
        <dbReference type="EMBL" id="NMH59643.1"/>
    </source>
</evidence>
<dbReference type="PANTHER" id="PTHR20961">
    <property type="entry name" value="GLYCOSYLTRANSFERASE"/>
    <property type="match status" value="1"/>
</dbReference>
<dbReference type="InterPro" id="IPR049625">
    <property type="entry name" value="Glyco_transf_61_cat"/>
</dbReference>
<evidence type="ECO:0000259" key="4">
    <source>
        <dbReference type="Pfam" id="PF04577"/>
    </source>
</evidence>
<proteinExistence type="predicted"/>
<keyword evidence="1" id="KW-0328">Glycosyltransferase</keyword>
<protein>
    <submittedName>
        <fullName evidence="5">DUF563 domain-containing protein</fullName>
    </submittedName>
</protein>
<dbReference type="Gene3D" id="3.40.50.720">
    <property type="entry name" value="NAD(P)-binding Rossmann-like Domain"/>
    <property type="match status" value="1"/>
</dbReference>
<dbReference type="EMBL" id="JAATNW010000003">
    <property type="protein sequence ID" value="NMH59643.1"/>
    <property type="molecule type" value="Genomic_DNA"/>
</dbReference>
<feature type="domain" description="Glycosyltransferase 61 catalytic" evidence="4">
    <location>
        <begin position="265"/>
        <end position="450"/>
    </location>
</feature>
<name>A0ABX1QZH9_9ALTE</name>
<sequence>MKILKRGRKERVVIFGTGSAARNFVPTVRSKYEIVAYMDNDTTKQGTFIGTTPVLAPSAISTLDIDLILIASDFFEEIYHNLKTNKHFKTIPIIYYRSVVSKKPLLKQWRKSCQNFSRNLICRLPQSISKLYRPFFQFFGYDIIPTENLDDCQSNKIQIFRQAKQHHIAGPNFIDRSQKFVEITIPEVAAYQFSDAQICAISRAFAIGNKSLVIEKMHTISMKFAKYNKGHVLHHFEDKQALIKTGHQRIFERGILINGYYDSNYYHWIIEILSQLEYLKELNEKFASYPLIISKMAFKYESIKELISLFNLPNEFIKISSTETVKVKDLIILNSPNRCCPRIKGAAWSPPEYIYYRDDSLNYLRNLVLNSLPRSDVPKIKRVFLAPSMKHRCYNQDEVFENLSRYGFKKVNPENMTIIEQATVFSNADIIVGPTGAAWTNILFAKKGAKALCWMAEEWGNASTFSNLAYIVGVQLIYITYRAGVSDHENLYSKSYELNIDDVNLWLRDSLNLTTEKDDGH</sequence>
<evidence type="ECO:0000256" key="2">
    <source>
        <dbReference type="ARBA" id="ARBA00022679"/>
    </source>
</evidence>
<evidence type="ECO:0000256" key="3">
    <source>
        <dbReference type="ARBA" id="ARBA00023180"/>
    </source>
</evidence>
<organism evidence="5 6">
    <name type="scientific">Alteromonas ponticola</name>
    <dbReference type="NCBI Taxonomy" id="2720613"/>
    <lineage>
        <taxon>Bacteria</taxon>
        <taxon>Pseudomonadati</taxon>
        <taxon>Pseudomonadota</taxon>
        <taxon>Gammaproteobacteria</taxon>
        <taxon>Alteromonadales</taxon>
        <taxon>Alteromonadaceae</taxon>
        <taxon>Alteromonas/Salinimonas group</taxon>
        <taxon>Alteromonas</taxon>
    </lineage>
</organism>
<evidence type="ECO:0000256" key="1">
    <source>
        <dbReference type="ARBA" id="ARBA00022676"/>
    </source>
</evidence>
<dbReference type="InterPro" id="IPR007657">
    <property type="entry name" value="Glycosyltransferase_61"/>
</dbReference>
<dbReference type="RefSeq" id="WP_169210202.1">
    <property type="nucleotide sequence ID" value="NZ_JAATNW010000003.1"/>
</dbReference>
<comment type="caution">
    <text evidence="5">The sequence shown here is derived from an EMBL/GenBank/DDBJ whole genome shotgun (WGS) entry which is preliminary data.</text>
</comment>
<dbReference type="Proteomes" id="UP000709336">
    <property type="component" value="Unassembled WGS sequence"/>
</dbReference>